<reference evidence="1 2" key="1">
    <citation type="journal article" date="2015" name="Stand. Genomic Sci.">
        <title>Genome sequence of a native-feather degrading extremely thermophilic Eubacterium, Fervidobacterium islandicum AW-1.</title>
        <authorList>
            <person name="Lee Y.J."/>
            <person name="Jeong H."/>
            <person name="Park G.S."/>
            <person name="Kwak Y."/>
            <person name="Lee S.J."/>
            <person name="Lee S.J."/>
            <person name="Park M.K."/>
            <person name="Kim J.Y."/>
            <person name="Kang H.K."/>
            <person name="Shin J.H."/>
            <person name="Lee D.W."/>
        </authorList>
    </citation>
    <scope>NUCLEOTIDE SEQUENCE [LARGE SCALE GENOMIC DNA]</scope>
    <source>
        <strain evidence="1 2">AW-1</strain>
    </source>
</reference>
<dbReference type="RefSeq" id="WP_052107072.1">
    <property type="nucleotide sequence ID" value="NZ_CP014334.2"/>
</dbReference>
<proteinExistence type="predicted"/>
<dbReference type="Proteomes" id="UP000093740">
    <property type="component" value="Chromosome"/>
</dbReference>
<gene>
    <name evidence="1" type="ORF">NA23_03030</name>
</gene>
<evidence type="ECO:0000313" key="1">
    <source>
        <dbReference type="EMBL" id="AMW32368.1"/>
    </source>
</evidence>
<name>A0AAI8CK18_FERIS</name>
<organism evidence="1 2">
    <name type="scientific">Fervidobacterium islandicum</name>
    <dbReference type="NCBI Taxonomy" id="2423"/>
    <lineage>
        <taxon>Bacteria</taxon>
        <taxon>Thermotogati</taxon>
        <taxon>Thermotogota</taxon>
        <taxon>Thermotogae</taxon>
        <taxon>Thermotogales</taxon>
        <taxon>Fervidobacteriaceae</taxon>
        <taxon>Fervidobacterium</taxon>
    </lineage>
</organism>
<accession>A0AAI8CK18</accession>
<keyword evidence="2" id="KW-1185">Reference proteome</keyword>
<dbReference type="AlphaFoldDB" id="A0AAI8CK18"/>
<sequence length="356" mass="39589">MEKTSGELRSLEKDFDRLVSEILKKNVIAIIGLEKNTGKTETLNFIVKNVKSKKALALTSIGTDGEEKDLVFGTFKPSVHVDYSFIYTTTELFFKKKTVLSEILHVSQQQTPTGRIIIARALEPGKVVLSGPPTAAWMEETVGMLKKLSELVIIDGALSRFSQATPFIADGIILATGAAYSLDKREIIKHTRYIYSLCQLSEANENDKDALSKASTVHVFQNGSWKDLGVESALHLSKQYDTTQIEGLREGNAINEKIQKIYIPGALTDSVLKFINSKGIEEIIVRDFTKVFVSYENYVKYKPKISVLKSATIIGITVNPFSPTGYVLNSLEIIQELKKHVDVPVIDVRLETESIN</sequence>
<dbReference type="KEGG" id="fia:NA23_03030"/>
<evidence type="ECO:0000313" key="2">
    <source>
        <dbReference type="Proteomes" id="UP000093740"/>
    </source>
</evidence>
<dbReference type="EMBL" id="CP014334">
    <property type="protein sequence ID" value="AMW32368.1"/>
    <property type="molecule type" value="Genomic_DNA"/>
</dbReference>
<protein>
    <submittedName>
        <fullName evidence="1">Uncharacterized protein</fullName>
    </submittedName>
</protein>